<name>A0A973W5P1_9BRAD</name>
<organism evidence="2">
    <name type="scientific">Bradyrhizobium septentrionale</name>
    <dbReference type="NCBI Taxonomy" id="1404411"/>
    <lineage>
        <taxon>Bacteria</taxon>
        <taxon>Pseudomonadati</taxon>
        <taxon>Pseudomonadota</taxon>
        <taxon>Alphaproteobacteria</taxon>
        <taxon>Hyphomicrobiales</taxon>
        <taxon>Nitrobacteraceae</taxon>
        <taxon>Bradyrhizobium</taxon>
    </lineage>
</organism>
<dbReference type="PANTHER" id="PTHR33840:SF1">
    <property type="entry name" value="TLE1 PHOSPHOLIPASE DOMAIN-CONTAINING PROTEIN"/>
    <property type="match status" value="1"/>
</dbReference>
<dbReference type="EMBL" id="JAAOLE020000001">
    <property type="protein sequence ID" value="NVI48078.1"/>
    <property type="molecule type" value="Genomic_DNA"/>
</dbReference>
<sequence>MAGLIALEGILKAGSPVGLTELFDRYKKGNEESIWTLKDREASGETSKLTDQEKWLLKYSQPTKVKLVGVWDTVGSVGLAAGNIPHISRSQFDYLQTGLFVPILNGYHALAIDEHRSDFAPTLWTVRHPKRS</sequence>
<dbReference type="PANTHER" id="PTHR33840">
    <property type="match status" value="1"/>
</dbReference>
<protein>
    <submittedName>
        <fullName evidence="2">DUF2235 domain-containing protein</fullName>
    </submittedName>
</protein>
<accession>A0A973W5P1</accession>
<dbReference type="AlphaFoldDB" id="A0A973W5P1"/>
<comment type="caution">
    <text evidence="2">The sequence shown here is derived from an EMBL/GenBank/DDBJ whole genome shotgun (WGS) entry which is preliminary data.</text>
</comment>
<proteinExistence type="predicted"/>
<dbReference type="Pfam" id="PF09994">
    <property type="entry name" value="T6SS_Tle1-like_cat"/>
    <property type="match status" value="1"/>
</dbReference>
<evidence type="ECO:0000259" key="1">
    <source>
        <dbReference type="Pfam" id="PF09994"/>
    </source>
</evidence>
<evidence type="ECO:0000313" key="2">
    <source>
        <dbReference type="EMBL" id="NVI48078.1"/>
    </source>
</evidence>
<gene>
    <name evidence="2" type="ORF">HAP48_035065</name>
</gene>
<reference evidence="2" key="1">
    <citation type="submission" date="2020-06" db="EMBL/GenBank/DDBJ databases">
        <title>Whole Genome Sequence of Bradyrhizobium sp. Strain 1S1.</title>
        <authorList>
            <person name="Bromfield E.S.P."/>
            <person name="Cloutier S."/>
        </authorList>
    </citation>
    <scope>NUCLEOTIDE SEQUENCE [LARGE SCALE GENOMIC DNA]</scope>
    <source>
        <strain evidence="2">1S1</strain>
    </source>
</reference>
<dbReference type="InterPro" id="IPR018712">
    <property type="entry name" value="Tle1-like_cat"/>
</dbReference>
<feature type="domain" description="T6SS Phospholipase effector Tle1-like catalytic" evidence="1">
    <location>
        <begin position="2"/>
        <end position="129"/>
    </location>
</feature>